<proteinExistence type="predicted"/>
<dbReference type="EMBL" id="LSRX01000347">
    <property type="protein sequence ID" value="OLP99874.1"/>
    <property type="molecule type" value="Genomic_DNA"/>
</dbReference>
<accession>A0A1Q9DXG5</accession>
<keyword evidence="2" id="KW-1185">Reference proteome</keyword>
<comment type="caution">
    <text evidence="1">The sequence shown here is derived from an EMBL/GenBank/DDBJ whole genome shotgun (WGS) entry which is preliminary data.</text>
</comment>
<dbReference type="OrthoDB" id="433038at2759"/>
<dbReference type="AlphaFoldDB" id="A0A1Q9DXG5"/>
<sequence length="512" mass="56274">MSRNGDGCHWELPLAVDDFPADGIVQVLSDQKAATAALMAVNLKSKELRPWLGQVVKIVEKAKKQVKCQQLHTTNRKDLVRRNLAGIYRAVRRRMDSQSTMHVHVLCPEAPQGAEICCRETGSDGEPVLMQGGACSLFWCTLPVGPTFKDQQKLKFILNKDKRMGVIESLESFLGSFRGRNDHGNLLQTEVAISRQAASDGRCFGQVLFETKEELPQAELHGRFLCAFHHRLEGENNEALPLVLEDFSQLCKQSRSAPDLKEYLDLLSRPISSSQAVLALCAVTWLVKLPTDSGTFARGELVLVERAKGSSSKSKKGQGERSDAAVCEIVEASRNKLTVRKLSGEVAGESRNEQEEVNVDKVKPLAATCTWSGLGSIGTQVLSAFAACSCRAQDFQALLQQDCWRGLQTMLRADAYRGGAWWLEAVRQMVHAESFYGDLSLFSLLQPVRFDPEGGAFEEEQLCRALQGLDAREISEALSAAQEALWNSLLGERKAAVPQGDGTEGGVLDLRA</sequence>
<reference evidence="1 2" key="1">
    <citation type="submission" date="2016-02" db="EMBL/GenBank/DDBJ databases">
        <title>Genome analysis of coral dinoflagellate symbionts highlights evolutionary adaptations to a symbiotic lifestyle.</title>
        <authorList>
            <person name="Aranda M."/>
            <person name="Li Y."/>
            <person name="Liew Y.J."/>
            <person name="Baumgarten S."/>
            <person name="Simakov O."/>
            <person name="Wilson M."/>
            <person name="Piel J."/>
            <person name="Ashoor H."/>
            <person name="Bougouffa S."/>
            <person name="Bajic V.B."/>
            <person name="Ryu T."/>
            <person name="Ravasi T."/>
            <person name="Bayer T."/>
            <person name="Micklem G."/>
            <person name="Kim H."/>
            <person name="Bhak J."/>
            <person name="Lajeunesse T.C."/>
            <person name="Voolstra C.R."/>
        </authorList>
    </citation>
    <scope>NUCLEOTIDE SEQUENCE [LARGE SCALE GENOMIC DNA]</scope>
    <source>
        <strain evidence="1 2">CCMP2467</strain>
    </source>
</reference>
<gene>
    <name evidence="1" type="ORF">AK812_SmicGene17506</name>
</gene>
<dbReference type="Proteomes" id="UP000186817">
    <property type="component" value="Unassembled WGS sequence"/>
</dbReference>
<organism evidence="1 2">
    <name type="scientific">Symbiodinium microadriaticum</name>
    <name type="common">Dinoflagellate</name>
    <name type="synonym">Zooxanthella microadriatica</name>
    <dbReference type="NCBI Taxonomy" id="2951"/>
    <lineage>
        <taxon>Eukaryota</taxon>
        <taxon>Sar</taxon>
        <taxon>Alveolata</taxon>
        <taxon>Dinophyceae</taxon>
        <taxon>Suessiales</taxon>
        <taxon>Symbiodiniaceae</taxon>
        <taxon>Symbiodinium</taxon>
    </lineage>
</organism>
<evidence type="ECO:0000313" key="2">
    <source>
        <dbReference type="Proteomes" id="UP000186817"/>
    </source>
</evidence>
<protein>
    <submittedName>
        <fullName evidence="1">Uncharacterized protein</fullName>
    </submittedName>
</protein>
<evidence type="ECO:0000313" key="1">
    <source>
        <dbReference type="EMBL" id="OLP99874.1"/>
    </source>
</evidence>
<name>A0A1Q9DXG5_SYMMI</name>